<dbReference type="InterPro" id="IPR028939">
    <property type="entry name" value="P5C_Rdtase_cat_N"/>
</dbReference>
<comment type="caution">
    <text evidence="3">The sequence shown here is derived from an EMBL/GenBank/DDBJ whole genome shotgun (WGS) entry which is preliminary data.</text>
</comment>
<keyword evidence="1" id="KW-0560">Oxidoreductase</keyword>
<dbReference type="GO" id="GO:0015677">
    <property type="term" value="P:copper ion import"/>
    <property type="evidence" value="ECO:0007669"/>
    <property type="project" value="TreeGrafter"/>
</dbReference>
<reference evidence="4" key="1">
    <citation type="submission" date="2018-02" db="EMBL/GenBank/DDBJ databases">
        <title>Draft genome sequencing of Rhodococcus opacus KU647198.</title>
        <authorList>
            <person name="Zheng B.-X."/>
        </authorList>
    </citation>
    <scope>NUCLEOTIDE SEQUENCE [LARGE SCALE GENOMIC DNA]</scope>
    <source>
        <strain evidence="4">04-OD7</strain>
    </source>
</reference>
<evidence type="ECO:0000259" key="2">
    <source>
        <dbReference type="Pfam" id="PF03807"/>
    </source>
</evidence>
<dbReference type="GO" id="GO:0008823">
    <property type="term" value="F:cupric reductase (NADH) activity"/>
    <property type="evidence" value="ECO:0007669"/>
    <property type="project" value="TreeGrafter"/>
</dbReference>
<dbReference type="GO" id="GO:0016651">
    <property type="term" value="F:oxidoreductase activity, acting on NAD(P)H"/>
    <property type="evidence" value="ECO:0007669"/>
    <property type="project" value="InterPro"/>
</dbReference>
<dbReference type="PANTHER" id="PTHR14239:SF0">
    <property type="entry name" value="F420-DEPENDENT NADP REDUCTASE"/>
    <property type="match status" value="1"/>
</dbReference>
<dbReference type="NCBIfam" id="TIGR01915">
    <property type="entry name" value="npdG"/>
    <property type="match status" value="1"/>
</dbReference>
<dbReference type="Pfam" id="PF03807">
    <property type="entry name" value="F420_oxidored"/>
    <property type="match status" value="1"/>
</dbReference>
<dbReference type="GO" id="GO:0005886">
    <property type="term" value="C:plasma membrane"/>
    <property type="evidence" value="ECO:0007669"/>
    <property type="project" value="TreeGrafter"/>
</dbReference>
<dbReference type="InterPro" id="IPR051267">
    <property type="entry name" value="STEAP_metalloreductase"/>
</dbReference>
<dbReference type="PANTHER" id="PTHR14239">
    <property type="entry name" value="DUDULIN-RELATED"/>
    <property type="match status" value="1"/>
</dbReference>
<dbReference type="RefSeq" id="WP_105419765.1">
    <property type="nucleotide sequence ID" value="NZ_PUIO01000042.1"/>
</dbReference>
<dbReference type="Proteomes" id="UP000239290">
    <property type="component" value="Unassembled WGS sequence"/>
</dbReference>
<protein>
    <submittedName>
        <fullName evidence="3">NADPH-dependent F420 reductase</fullName>
    </submittedName>
</protein>
<dbReference type="GO" id="GO:0070967">
    <property type="term" value="F:coenzyme F420 binding"/>
    <property type="evidence" value="ECO:0007669"/>
    <property type="project" value="InterPro"/>
</dbReference>
<name>A0A2S8J0C1_RHOOP</name>
<dbReference type="GO" id="GO:0052851">
    <property type="term" value="F:ferric-chelate reductase (NADPH) activity"/>
    <property type="evidence" value="ECO:0007669"/>
    <property type="project" value="TreeGrafter"/>
</dbReference>
<organism evidence="3 4">
    <name type="scientific">Rhodococcus opacus</name>
    <name type="common">Nocardia opaca</name>
    <dbReference type="NCBI Taxonomy" id="37919"/>
    <lineage>
        <taxon>Bacteria</taxon>
        <taxon>Bacillati</taxon>
        <taxon>Actinomycetota</taxon>
        <taxon>Actinomycetes</taxon>
        <taxon>Mycobacteriales</taxon>
        <taxon>Nocardiaceae</taxon>
        <taxon>Rhodococcus</taxon>
    </lineage>
</organism>
<evidence type="ECO:0000313" key="3">
    <source>
        <dbReference type="EMBL" id="PQP20032.1"/>
    </source>
</evidence>
<accession>A0A2S8J0C1</accession>
<evidence type="ECO:0000256" key="1">
    <source>
        <dbReference type="ARBA" id="ARBA00023002"/>
    </source>
</evidence>
<dbReference type="EMBL" id="PUIO01000042">
    <property type="protein sequence ID" value="PQP20032.1"/>
    <property type="molecule type" value="Genomic_DNA"/>
</dbReference>
<dbReference type="Gene3D" id="3.40.50.720">
    <property type="entry name" value="NAD(P)-binding Rossmann-like Domain"/>
    <property type="match status" value="1"/>
</dbReference>
<evidence type="ECO:0000313" key="4">
    <source>
        <dbReference type="Proteomes" id="UP000239290"/>
    </source>
</evidence>
<dbReference type="InterPro" id="IPR036291">
    <property type="entry name" value="NAD(P)-bd_dom_sf"/>
</dbReference>
<dbReference type="GO" id="GO:0006740">
    <property type="term" value="P:NADPH regeneration"/>
    <property type="evidence" value="ECO:0007669"/>
    <property type="project" value="InterPro"/>
</dbReference>
<gene>
    <name evidence="3" type="primary">npdG</name>
    <name evidence="3" type="ORF">C5613_29260</name>
</gene>
<proteinExistence type="predicted"/>
<sequence>MNESVAIVGGTGALGFGIAARLAKAGVPVVVGSRQAERATEAAERILRLVPHARVSAAQNETAVTEASRLVVLAVPLSSQVATAKSISPGLTERHIVMDTTVPLAPAVGGRPTQIVGLWAGSAAEQLRAHLPSEVGMVSGLHTLSAALLEELDSPLAQSTLLCGDRPADKEYVTSILETIDGLHVVDAGRLDMSRLVESITPVLIGINRRYTTHAGVSITGLTSSLAHS</sequence>
<dbReference type="InterPro" id="IPR010185">
    <property type="entry name" value="NpdG"/>
</dbReference>
<feature type="domain" description="Pyrroline-5-carboxylate reductase catalytic N-terminal" evidence="2">
    <location>
        <begin position="5"/>
        <end position="103"/>
    </location>
</feature>
<dbReference type="SUPFAM" id="SSF51735">
    <property type="entry name" value="NAD(P)-binding Rossmann-fold domains"/>
    <property type="match status" value="1"/>
</dbReference>
<dbReference type="GO" id="GO:0050661">
    <property type="term" value="F:NADP binding"/>
    <property type="evidence" value="ECO:0007669"/>
    <property type="project" value="InterPro"/>
</dbReference>
<dbReference type="AlphaFoldDB" id="A0A2S8J0C1"/>